<feature type="repeat" description="TPR" evidence="3">
    <location>
        <begin position="112"/>
        <end position="145"/>
    </location>
</feature>
<evidence type="ECO:0000313" key="4">
    <source>
        <dbReference type="EMBL" id="MDY0870544.1"/>
    </source>
</evidence>
<dbReference type="PANTHER" id="PTHR45586:SF1">
    <property type="entry name" value="LIPOPOLYSACCHARIDE ASSEMBLY PROTEIN B"/>
    <property type="match status" value="1"/>
</dbReference>
<dbReference type="Proteomes" id="UP001271769">
    <property type="component" value="Unassembled WGS sequence"/>
</dbReference>
<organism evidence="4 5">
    <name type="scientific">Dongia rigui</name>
    <dbReference type="NCBI Taxonomy" id="940149"/>
    <lineage>
        <taxon>Bacteria</taxon>
        <taxon>Pseudomonadati</taxon>
        <taxon>Pseudomonadota</taxon>
        <taxon>Alphaproteobacteria</taxon>
        <taxon>Rhodospirillales</taxon>
        <taxon>Dongiaceae</taxon>
        <taxon>Dongia</taxon>
    </lineage>
</organism>
<dbReference type="InterPro" id="IPR019734">
    <property type="entry name" value="TPR_rpt"/>
</dbReference>
<protein>
    <submittedName>
        <fullName evidence="4">Tetratricopeptide repeat protein</fullName>
    </submittedName>
</protein>
<sequence length="1135" mass="127376">MLDVIDFTGRGIAPELKAQAKLPTTGPLVAAQKTKLNPGDQRKLDQLMDQAGQAHRQGKIERVRLLLEQVIEIQSDNDLALFNLGIVLRDANVNGRAELMFRRAIKANPERVECYLALGDMLFSLKHALSAVKAYEQGLERAPNNLTMLVNLMRARIALRNPRDVEALARRILLIEPKEADVLCYLAWSLWLQKKDLTEALTYIDRALEVTPDHVRSLAVKERICAEMGDEETRREVEAWLLERMRRGTIADFRCVRDMYHWSDAADKSVLYLNEYLAHHESDPEAEAATIQATMQDGDFVEAHRIVEKLAAQFPDKMQLQMSRALNLFRLGRFDEAMPLMESRWGREHNGGKLDFPVPAWNGEEIRDGKLVIYAEQGVGDHVMYAGHMIPVRERASHIVFEISPRQTTLFQRSFPDFEIIERTNLPPHWRMEEVKAKVAAGDLAYVLGEDYRNLPGREGFLIPHPDLLRKLRKKYQEKFPGKLLVGISWRSGNRDSAGVRSLELENWLPILQNPNCGFVSLQYGDVSRDIEVLKSEFGVEVLHDPTVDAMGNMDPFTCQVAAMDIIISVDNSTIHYAAGLGKPVWAMLPINCDWRWLTEGDKSIWYDSLLLLRQHKGDTWEEMTAKVGGMLANVDVGELHRAHVGMLKRCAETLQKFGRTSDTEDYCRMLLEEDACKDVALHGIAIAAMNVGKPGDAVGILMRALELAPERAELHAELAVALAATGETGAAERIARETLRRFGDSEEALTAMGQILVREERYDEAGDFFARILRKDAGHIPSRVRLAKMMGAQGEWGLARANYDKALKFAPTSAVAHVGVAEASLRQGDWAAGWLEFGWRFGTRPGLLPRHLETIDPKKYPAAWDGNHLKRKRLFLRAERSKAEQLLFAPLLAEAVTEARYVLAECDRELIPLLQPVFPKVEFVPAGTLDPKDFLDKRIQIQTSLGDLAARYRANAAQFNQAPAFALKPDEALTRQLAGEYREVMPNRRLIGLSWRGGDWSMKSRLVDWLELMDADGIAVVAIQRDMPQADLDELAATGRNMIVDPRGQASIEAMAAQIAALDGVIAIDDMTAHLAAQLGKRVVKPVSRVDHWYWGGPNFQQPWYKNVTTVFHGDGSGQNDVINRAIGAAIAQA</sequence>
<dbReference type="PANTHER" id="PTHR45586">
    <property type="entry name" value="TPR REPEAT-CONTAINING PROTEIN PA4667"/>
    <property type="match status" value="1"/>
</dbReference>
<keyword evidence="1" id="KW-0677">Repeat</keyword>
<comment type="caution">
    <text evidence="4">The sequence shown here is derived from an EMBL/GenBank/DDBJ whole genome shotgun (WGS) entry which is preliminary data.</text>
</comment>
<evidence type="ECO:0000256" key="3">
    <source>
        <dbReference type="PROSITE-ProRule" id="PRU00339"/>
    </source>
</evidence>
<keyword evidence="5" id="KW-1185">Reference proteome</keyword>
<accession>A0ABU5DUC9</accession>
<dbReference type="PROSITE" id="PS50005">
    <property type="entry name" value="TPR"/>
    <property type="match status" value="2"/>
</dbReference>
<dbReference type="Gene3D" id="1.25.40.10">
    <property type="entry name" value="Tetratricopeptide repeat domain"/>
    <property type="match status" value="3"/>
</dbReference>
<evidence type="ECO:0000256" key="1">
    <source>
        <dbReference type="ARBA" id="ARBA00022737"/>
    </source>
</evidence>
<dbReference type="InterPro" id="IPR051012">
    <property type="entry name" value="CellSynth/LPSAsmb/PSIAsmb"/>
</dbReference>
<dbReference type="SUPFAM" id="SSF48452">
    <property type="entry name" value="TPR-like"/>
    <property type="match status" value="3"/>
</dbReference>
<dbReference type="SUPFAM" id="SSF53756">
    <property type="entry name" value="UDP-Glycosyltransferase/glycogen phosphorylase"/>
    <property type="match status" value="2"/>
</dbReference>
<dbReference type="Pfam" id="PF14559">
    <property type="entry name" value="TPR_19"/>
    <property type="match status" value="1"/>
</dbReference>
<name>A0ABU5DUC9_9PROT</name>
<dbReference type="SMART" id="SM00028">
    <property type="entry name" value="TPR"/>
    <property type="match status" value="7"/>
</dbReference>
<feature type="repeat" description="TPR" evidence="3">
    <location>
        <begin position="747"/>
        <end position="780"/>
    </location>
</feature>
<dbReference type="EMBL" id="JAXCLX010000001">
    <property type="protein sequence ID" value="MDY0870544.1"/>
    <property type="molecule type" value="Genomic_DNA"/>
</dbReference>
<dbReference type="Pfam" id="PF13432">
    <property type="entry name" value="TPR_16"/>
    <property type="match status" value="2"/>
</dbReference>
<dbReference type="Gene3D" id="3.40.50.2000">
    <property type="entry name" value="Glycogen Phosphorylase B"/>
    <property type="match status" value="1"/>
</dbReference>
<dbReference type="InterPro" id="IPR011990">
    <property type="entry name" value="TPR-like_helical_dom_sf"/>
</dbReference>
<reference evidence="4 5" key="1">
    <citation type="journal article" date="2013" name="Antonie Van Leeuwenhoek">
        <title>Dongia rigui sp. nov., isolated from freshwater of a large wetland in Korea.</title>
        <authorList>
            <person name="Baik K.S."/>
            <person name="Hwang Y.M."/>
            <person name="Choi J.S."/>
            <person name="Kwon J."/>
            <person name="Seong C.N."/>
        </authorList>
    </citation>
    <scope>NUCLEOTIDE SEQUENCE [LARGE SCALE GENOMIC DNA]</scope>
    <source>
        <strain evidence="4 5">04SU4-P</strain>
    </source>
</reference>
<evidence type="ECO:0000256" key="2">
    <source>
        <dbReference type="ARBA" id="ARBA00022803"/>
    </source>
</evidence>
<dbReference type="RefSeq" id="WP_320500989.1">
    <property type="nucleotide sequence ID" value="NZ_JAXCLX010000001.1"/>
</dbReference>
<proteinExistence type="predicted"/>
<keyword evidence="2 3" id="KW-0802">TPR repeat</keyword>
<gene>
    <name evidence="4" type="ORF">SMD31_01360</name>
</gene>
<evidence type="ECO:0000313" key="5">
    <source>
        <dbReference type="Proteomes" id="UP001271769"/>
    </source>
</evidence>